<gene>
    <name evidence="1" type="ORF">DA391_16085</name>
</gene>
<keyword evidence="2" id="KW-1185">Reference proteome</keyword>
<proteinExistence type="predicted"/>
<organism evidence="1 2">
    <name type="scientific">Yersinia massiliensis</name>
    <dbReference type="NCBI Taxonomy" id="419257"/>
    <lineage>
        <taxon>Bacteria</taxon>
        <taxon>Pseudomonadati</taxon>
        <taxon>Pseudomonadota</taxon>
        <taxon>Gammaproteobacteria</taxon>
        <taxon>Enterobacterales</taxon>
        <taxon>Yersiniaceae</taxon>
        <taxon>Yersinia</taxon>
    </lineage>
</organism>
<dbReference type="Proteomes" id="UP000240908">
    <property type="component" value="Chromosome"/>
</dbReference>
<evidence type="ECO:0000313" key="2">
    <source>
        <dbReference type="Proteomes" id="UP000240908"/>
    </source>
</evidence>
<evidence type="ECO:0000313" key="1">
    <source>
        <dbReference type="EMBL" id="AVX39057.1"/>
    </source>
</evidence>
<sequence>MRQISPTQIALDNLKFKVSHRTKPAKQIPASQIKTFDYVHGLLQAKFDRVRRTR</sequence>
<accession>A0ABM6UVS1</accession>
<protein>
    <submittedName>
        <fullName evidence="1">NinE family protein</fullName>
    </submittedName>
</protein>
<name>A0ABM6UVS1_9GAMM</name>
<reference evidence="2" key="1">
    <citation type="journal article" date="2018" name="Genome Announc.">
        <title>First complete genome sequence of Yersinia massiliensis.</title>
        <authorList>
            <person name="Thomas M.C."/>
            <person name="Arling V."/>
            <person name="Goji N."/>
            <person name="Janzen T.W."/>
            <person name="Duceppe M.-O."/>
            <person name="Mathews A."/>
            <person name="Carrillo C."/>
            <person name="Amoako K."/>
        </authorList>
    </citation>
    <scope>NUCLEOTIDE SEQUENCE [LARGE SCALE GENOMIC DNA]</scope>
    <source>
        <strain evidence="2">GTA</strain>
    </source>
</reference>
<dbReference type="EMBL" id="CP028487">
    <property type="protein sequence ID" value="AVX39057.1"/>
    <property type="molecule type" value="Genomic_DNA"/>
</dbReference>